<dbReference type="Pfam" id="PF05901">
    <property type="entry name" value="Excalibur"/>
    <property type="match status" value="1"/>
</dbReference>
<evidence type="ECO:0000259" key="2">
    <source>
        <dbReference type="PROSITE" id="PS51272"/>
    </source>
</evidence>
<comment type="caution">
    <text evidence="3">The sequence shown here is derived from an EMBL/GenBank/DDBJ whole genome shotgun (WGS) entry which is preliminary data.</text>
</comment>
<protein>
    <submittedName>
        <fullName evidence="3">Hydrolase</fullName>
    </submittedName>
</protein>
<name>A0ABX3ZML5_9BACL</name>
<evidence type="ECO:0000256" key="1">
    <source>
        <dbReference type="SAM" id="SignalP"/>
    </source>
</evidence>
<proteinExistence type="predicted"/>
<dbReference type="PROSITE" id="PS51272">
    <property type="entry name" value="SLH"/>
    <property type="match status" value="3"/>
</dbReference>
<keyword evidence="3" id="KW-0378">Hydrolase</keyword>
<gene>
    <name evidence="3" type="ORF">CBM15_03650</name>
</gene>
<dbReference type="InterPro" id="IPR001279">
    <property type="entry name" value="Metallo-B-lactamas"/>
</dbReference>
<dbReference type="CDD" id="cd07731">
    <property type="entry name" value="ComA-like_MBL-fold"/>
    <property type="match status" value="1"/>
</dbReference>
<organism evidence="3 4">
    <name type="scientific">Solibacillus kalamii</name>
    <dbReference type="NCBI Taxonomy" id="1748298"/>
    <lineage>
        <taxon>Bacteria</taxon>
        <taxon>Bacillati</taxon>
        <taxon>Bacillota</taxon>
        <taxon>Bacilli</taxon>
        <taxon>Bacillales</taxon>
        <taxon>Caryophanaceae</taxon>
        <taxon>Solibacillus</taxon>
    </lineage>
</organism>
<feature type="signal peptide" evidence="1">
    <location>
        <begin position="1"/>
        <end position="21"/>
    </location>
</feature>
<dbReference type="GO" id="GO:0016787">
    <property type="term" value="F:hydrolase activity"/>
    <property type="evidence" value="ECO:0007669"/>
    <property type="project" value="UniProtKB-KW"/>
</dbReference>
<evidence type="ECO:0000313" key="3">
    <source>
        <dbReference type="EMBL" id="OUZ40985.1"/>
    </source>
</evidence>
<dbReference type="Proteomes" id="UP000196594">
    <property type="component" value="Unassembled WGS sequence"/>
</dbReference>
<dbReference type="PANTHER" id="PTHR30619">
    <property type="entry name" value="DNA INTERNALIZATION/COMPETENCE PROTEIN COMEC/REC2"/>
    <property type="match status" value="1"/>
</dbReference>
<dbReference type="SUPFAM" id="SSF56281">
    <property type="entry name" value="Metallo-hydrolase/oxidoreductase"/>
    <property type="match status" value="1"/>
</dbReference>
<feature type="chain" id="PRO_5046207893" evidence="1">
    <location>
        <begin position="22"/>
        <end position="522"/>
    </location>
</feature>
<dbReference type="Gene3D" id="3.60.15.10">
    <property type="entry name" value="Ribonuclease Z/Hydroxyacylglutathione hydrolase-like"/>
    <property type="match status" value="1"/>
</dbReference>
<keyword evidence="4" id="KW-1185">Reference proteome</keyword>
<keyword evidence="1" id="KW-0732">Signal</keyword>
<dbReference type="InterPro" id="IPR001119">
    <property type="entry name" value="SLH_dom"/>
</dbReference>
<dbReference type="Pfam" id="PF00753">
    <property type="entry name" value="Lactamase_B"/>
    <property type="match status" value="1"/>
</dbReference>
<dbReference type="InterPro" id="IPR036866">
    <property type="entry name" value="RibonucZ/Hydroxyglut_hydro"/>
</dbReference>
<dbReference type="SMART" id="SM00849">
    <property type="entry name" value="Lactamase_B"/>
    <property type="match status" value="1"/>
</dbReference>
<feature type="domain" description="SLH" evidence="2">
    <location>
        <begin position="26"/>
        <end position="84"/>
    </location>
</feature>
<sequence length="522" mass="56333">MKKVFSLLLVFLLTISSMLYATPTSAEQVFTDVPPKHSNYQDIAFLLDKGIISVDKKIYGVKDIVTREEVAVMVAKAVGLDGTQRATKFKDVPKSHKNSGYIQSAVEAGIINGYTDGTFKPTTKVTRGHMAAFIARAFDLPNGTKTFKDVKKGHTAYEAVSQLAAANITTGYEDGTFKPANNLTRAHISAFLARAVKYQENLEATPSKLYVHFIDVGQGDSIFIQAPNGKTMLIDAGTKEYGSTVIAYLKSKNVKKLDYVVATHPDADHIGGLAAVLESFTVGEFINSGKVHTTVTYENLLEKVSNKNIRYTEPKAGDLIALDSNVKTQVLAVNAQADDTNDASIVLKLTYQNMSFLLMGDADAAIEEQIAKKYNISATFLKAGHHGSNSSSSLGFLQKVNPKAVILSYEEGNSYGHPHKEVLANINTVGTKAYATAKDGTIVVTTNGQSYSISAKEFIVPNTTPEKPTGDVNSGTYVIPGAPTAFKNCTEMRVYYPSGVSSSHPAYATARDGDKDGWACEL</sequence>
<dbReference type="InterPro" id="IPR008613">
    <property type="entry name" value="Excalibur_Ca-bd_domain"/>
</dbReference>
<dbReference type="InterPro" id="IPR052159">
    <property type="entry name" value="Competence_DNA_uptake"/>
</dbReference>
<feature type="domain" description="SLH" evidence="2">
    <location>
        <begin position="149"/>
        <end position="206"/>
    </location>
</feature>
<dbReference type="Pfam" id="PF00395">
    <property type="entry name" value="SLH"/>
    <property type="match status" value="3"/>
</dbReference>
<dbReference type="PANTHER" id="PTHR30619:SF7">
    <property type="entry name" value="BETA-LACTAMASE DOMAIN PROTEIN"/>
    <property type="match status" value="1"/>
</dbReference>
<dbReference type="RefSeq" id="WP_087615771.1">
    <property type="nucleotide sequence ID" value="NZ_JAFBEY010000002.1"/>
</dbReference>
<dbReference type="EMBL" id="NHNT01000001">
    <property type="protein sequence ID" value="OUZ40985.1"/>
    <property type="molecule type" value="Genomic_DNA"/>
</dbReference>
<feature type="domain" description="SLH" evidence="2">
    <location>
        <begin position="85"/>
        <end position="148"/>
    </location>
</feature>
<accession>A0ABX3ZML5</accession>
<reference evidence="3 4" key="1">
    <citation type="journal article" date="2017" name="Int. J. Syst. Evol. Microbiol.">
        <title>Solibacillus kalamii sp. nov., isolated from a high-efficiency particulate arrestance filter system used in the International Space Station.</title>
        <authorList>
            <person name="Checinska Sielaff A."/>
            <person name="Kumar R.M."/>
            <person name="Pal D."/>
            <person name="Mayilraj S."/>
            <person name="Venkateswaran K."/>
        </authorList>
    </citation>
    <scope>NUCLEOTIDE SEQUENCE [LARGE SCALE GENOMIC DNA]</scope>
    <source>
        <strain evidence="3 4">ISSFR-015</strain>
    </source>
</reference>
<dbReference type="SMART" id="SM00894">
    <property type="entry name" value="Excalibur"/>
    <property type="match status" value="1"/>
</dbReference>
<dbReference type="InterPro" id="IPR035681">
    <property type="entry name" value="ComA-like_MBL"/>
</dbReference>
<evidence type="ECO:0000313" key="4">
    <source>
        <dbReference type="Proteomes" id="UP000196594"/>
    </source>
</evidence>